<dbReference type="NCBIfam" id="TIGR00967">
    <property type="entry name" value="3a0501s007"/>
    <property type="match status" value="1"/>
</dbReference>
<dbReference type="InParanoid" id="A0A4S2N2H5"/>
<keyword evidence="9 12" id="KW-0472">Membrane</keyword>
<dbReference type="PROSITE" id="PS00756">
    <property type="entry name" value="SECY_2"/>
    <property type="match status" value="1"/>
</dbReference>
<feature type="transmembrane region" description="Helical" evidence="12">
    <location>
        <begin position="120"/>
        <end position="139"/>
    </location>
</feature>
<dbReference type="InterPro" id="IPR019561">
    <property type="entry name" value="Translocon_Sec61/SecY_plug_dom"/>
</dbReference>
<sequence length="475" mass="51873">MSSLRFLDIIKPFVPYIPEVAAPERKVPFQQRLMWTGLTLVIFLVMSQMPLYGIVSSDTSDPLYWLRMMMASNRGTLMELGISPIISSGMVFQLLAGTHLIDVNLDLKSDREMYQTAQKLFAIILSLGQATVYVLTGLYGQPSDLGAGVCLLLVLQLVVAGLIVILLDELLQKGYGLGSGISLFIATNICESIVWKAFSPTTINTGRGPEFEGAVIALFHLVLTRSNKAQALKEAFYRQQLPNVMNLLATLVVFGAVIYLQGFRVEIPVKSSRYRGTRGTYPVRLFYTSNMPIMLQSALSSNIFLVSQMLFSRFPENLLVRLLGVWEPKDGSSQLFASSGIAYFMSPPLNFTDALLDPLHTAIYIIYMLGACALFSKTWIEVSGSSPRDVAKQLKEQGLVMAGHREQSMYKELKRVIPTAAAFGGACIGALSVTSDLLGALGSGTGVLLAVTIIYGYFEIAAKEGELGGVGQLIN</sequence>
<comment type="subcellular location">
    <subcellularLocation>
        <location evidence="1">Endoplasmic reticulum membrane</location>
        <topology evidence="1">Multi-pass membrane protein</topology>
    </subcellularLocation>
    <subcellularLocation>
        <location evidence="10">Membrane</location>
        <topology evidence="10">Multi-pass membrane protein</topology>
    </subcellularLocation>
</comment>
<dbReference type="Pfam" id="PF10559">
    <property type="entry name" value="Plug_translocon"/>
    <property type="match status" value="1"/>
</dbReference>
<dbReference type="PANTHER" id="PTHR10906">
    <property type="entry name" value="SECY/SEC61-ALPHA FAMILY MEMBER"/>
    <property type="match status" value="1"/>
</dbReference>
<dbReference type="AlphaFoldDB" id="A0A4S2N2H5"/>
<evidence type="ECO:0000256" key="5">
    <source>
        <dbReference type="ARBA" id="ARBA00022824"/>
    </source>
</evidence>
<feature type="transmembrane region" description="Helical" evidence="12">
    <location>
        <begin position="361"/>
        <end position="380"/>
    </location>
</feature>
<dbReference type="InterPro" id="IPR030659">
    <property type="entry name" value="SecY_CS"/>
</dbReference>
<feature type="transmembrane region" description="Helical" evidence="12">
    <location>
        <begin position="244"/>
        <end position="265"/>
    </location>
</feature>
<dbReference type="Gene3D" id="1.10.3370.10">
    <property type="entry name" value="SecY subunit domain"/>
    <property type="match status" value="1"/>
</dbReference>
<evidence type="ECO:0000256" key="3">
    <source>
        <dbReference type="ARBA" id="ARBA00022448"/>
    </source>
</evidence>
<feature type="transmembrane region" description="Helical" evidence="12">
    <location>
        <begin position="145"/>
        <end position="167"/>
    </location>
</feature>
<evidence type="ECO:0000256" key="6">
    <source>
        <dbReference type="ARBA" id="ARBA00022927"/>
    </source>
</evidence>
<feature type="transmembrane region" description="Helical" evidence="12">
    <location>
        <begin position="33"/>
        <end position="55"/>
    </location>
</feature>
<dbReference type="STRING" id="341454.A0A4S2N2H5"/>
<dbReference type="SUPFAM" id="SSF103491">
    <property type="entry name" value="Preprotein translocase SecY subunit"/>
    <property type="match status" value="1"/>
</dbReference>
<dbReference type="InterPro" id="IPR002208">
    <property type="entry name" value="SecY/SEC61-alpha"/>
</dbReference>
<evidence type="ECO:0000256" key="9">
    <source>
        <dbReference type="ARBA" id="ARBA00023136"/>
    </source>
</evidence>
<proteinExistence type="inferred from homology"/>
<dbReference type="FunCoup" id="A0A4S2N2H5">
    <property type="interactions" value="926"/>
</dbReference>
<dbReference type="FunFam" id="1.10.3370.10:FF:000002">
    <property type="entry name" value="Transport Sec61 subunit alpha isoform 2"/>
    <property type="match status" value="1"/>
</dbReference>
<dbReference type="EMBL" id="ML220114">
    <property type="protein sequence ID" value="TGZ83382.1"/>
    <property type="molecule type" value="Genomic_DNA"/>
</dbReference>
<evidence type="ECO:0000256" key="10">
    <source>
        <dbReference type="RuleBase" id="RU003484"/>
    </source>
</evidence>
<reference evidence="14 15" key="1">
    <citation type="submission" date="2019-04" db="EMBL/GenBank/DDBJ databases">
        <title>Comparative genomics and transcriptomics to analyze fruiting body development in filamentous ascomycetes.</title>
        <authorList>
            <consortium name="DOE Joint Genome Institute"/>
            <person name="Lutkenhaus R."/>
            <person name="Traeger S."/>
            <person name="Breuer J."/>
            <person name="Kuo A."/>
            <person name="Lipzen A."/>
            <person name="Pangilinan J."/>
            <person name="Dilworth D."/>
            <person name="Sandor L."/>
            <person name="Poggeler S."/>
            <person name="Barry K."/>
            <person name="Grigoriev I.V."/>
            <person name="Nowrousian M."/>
        </authorList>
    </citation>
    <scope>NUCLEOTIDE SEQUENCE [LARGE SCALE GENOMIC DNA]</scope>
    <source>
        <strain evidence="14 15">CBS 389.68</strain>
    </source>
</reference>
<evidence type="ECO:0000256" key="7">
    <source>
        <dbReference type="ARBA" id="ARBA00022989"/>
    </source>
</evidence>
<evidence type="ECO:0000313" key="15">
    <source>
        <dbReference type="Proteomes" id="UP000298138"/>
    </source>
</evidence>
<feature type="transmembrane region" description="Helical" evidence="12">
    <location>
        <begin position="416"/>
        <end position="434"/>
    </location>
</feature>
<dbReference type="InterPro" id="IPR023201">
    <property type="entry name" value="SecY_dom_sf"/>
</dbReference>
<dbReference type="Pfam" id="PF00344">
    <property type="entry name" value="SecY"/>
    <property type="match status" value="1"/>
</dbReference>
<keyword evidence="8 10" id="KW-0811">Translocation</keyword>
<name>A0A4S2N2H5_9PEZI</name>
<organism evidence="14 15">
    <name type="scientific">Ascodesmis nigricans</name>
    <dbReference type="NCBI Taxonomy" id="341454"/>
    <lineage>
        <taxon>Eukaryota</taxon>
        <taxon>Fungi</taxon>
        <taxon>Dikarya</taxon>
        <taxon>Ascomycota</taxon>
        <taxon>Pezizomycotina</taxon>
        <taxon>Pezizomycetes</taxon>
        <taxon>Pezizales</taxon>
        <taxon>Ascodesmidaceae</taxon>
        <taxon>Ascodesmis</taxon>
    </lineage>
</organism>
<feature type="transmembrane region" description="Helical" evidence="12">
    <location>
        <begin position="440"/>
        <end position="458"/>
    </location>
</feature>
<dbReference type="PROSITE" id="PS00755">
    <property type="entry name" value="SECY_1"/>
    <property type="match status" value="1"/>
</dbReference>
<dbReference type="NCBIfam" id="NF006341">
    <property type="entry name" value="PRK08568.1-5"/>
    <property type="match status" value="1"/>
</dbReference>
<evidence type="ECO:0000256" key="4">
    <source>
        <dbReference type="ARBA" id="ARBA00022692"/>
    </source>
</evidence>
<keyword evidence="3 10" id="KW-0813">Transport</keyword>
<evidence type="ECO:0000256" key="1">
    <source>
        <dbReference type="ARBA" id="ARBA00004477"/>
    </source>
</evidence>
<keyword evidence="15" id="KW-1185">Reference proteome</keyword>
<dbReference type="GO" id="GO:0005789">
    <property type="term" value="C:endoplasmic reticulum membrane"/>
    <property type="evidence" value="ECO:0007669"/>
    <property type="project" value="UniProtKB-SubCell"/>
</dbReference>
<dbReference type="Proteomes" id="UP000298138">
    <property type="component" value="Unassembled WGS sequence"/>
</dbReference>
<gene>
    <name evidence="14" type="ORF">EX30DRAFT_358294</name>
</gene>
<feature type="transmembrane region" description="Helical" evidence="12">
    <location>
        <begin position="174"/>
        <end position="195"/>
    </location>
</feature>
<evidence type="ECO:0000256" key="12">
    <source>
        <dbReference type="SAM" id="Phobius"/>
    </source>
</evidence>
<dbReference type="GO" id="GO:0015031">
    <property type="term" value="P:protein transport"/>
    <property type="evidence" value="ECO:0007669"/>
    <property type="project" value="UniProtKB-KW"/>
</dbReference>
<protein>
    <submittedName>
        <fullName evidence="14">Protein transport protein SEC61 alpha subunit</fullName>
    </submittedName>
</protein>
<accession>A0A4S2N2H5</accession>
<evidence type="ECO:0000256" key="11">
    <source>
        <dbReference type="RuleBase" id="RU004349"/>
    </source>
</evidence>
<feature type="transmembrane region" description="Helical" evidence="12">
    <location>
        <begin position="285"/>
        <end position="311"/>
    </location>
</feature>
<dbReference type="PIRSF" id="PIRSF004557">
    <property type="entry name" value="SecY"/>
    <property type="match status" value="1"/>
</dbReference>
<keyword evidence="5" id="KW-0256">Endoplasmic reticulum</keyword>
<keyword evidence="4 10" id="KW-0812">Transmembrane</keyword>
<evidence type="ECO:0000256" key="8">
    <source>
        <dbReference type="ARBA" id="ARBA00023010"/>
    </source>
</evidence>
<keyword evidence="6 10" id="KW-0653">Protein transport</keyword>
<feature type="transmembrane region" description="Helical" evidence="12">
    <location>
        <begin position="75"/>
        <end position="100"/>
    </location>
</feature>
<evidence type="ECO:0000256" key="2">
    <source>
        <dbReference type="ARBA" id="ARBA00005751"/>
    </source>
</evidence>
<comment type="similarity">
    <text evidence="2 11">Belongs to the SecY/SEC61-alpha family.</text>
</comment>
<keyword evidence="7 12" id="KW-1133">Transmembrane helix</keyword>
<dbReference type="OrthoDB" id="420669at2759"/>
<evidence type="ECO:0000313" key="14">
    <source>
        <dbReference type="EMBL" id="TGZ83382.1"/>
    </source>
</evidence>
<feature type="domain" description="Translocon Sec61/SecY plug" evidence="13">
    <location>
        <begin position="41"/>
        <end position="75"/>
    </location>
</feature>
<evidence type="ECO:0000259" key="13">
    <source>
        <dbReference type="Pfam" id="PF10559"/>
    </source>
</evidence>